<feature type="region of interest" description="Disordered" evidence="1">
    <location>
        <begin position="1"/>
        <end position="28"/>
    </location>
</feature>
<protein>
    <recommendedName>
        <fullName evidence="4">DUF2961 domain-containing protein</fullName>
    </recommendedName>
</protein>
<evidence type="ECO:0000313" key="3">
    <source>
        <dbReference type="Proteomes" id="UP000391834"/>
    </source>
</evidence>
<evidence type="ECO:0000256" key="1">
    <source>
        <dbReference type="SAM" id="MobiDB-lite"/>
    </source>
</evidence>
<dbReference type="EMBL" id="BLAX01000001">
    <property type="protein sequence ID" value="GET34050.1"/>
    <property type="molecule type" value="Genomic_DNA"/>
</dbReference>
<dbReference type="Proteomes" id="UP000391834">
    <property type="component" value="Unassembled WGS sequence"/>
</dbReference>
<dbReference type="AlphaFoldDB" id="A0A5M4B1K0"/>
<dbReference type="OrthoDB" id="2518538at2"/>
<comment type="caution">
    <text evidence="2">The sequence shown here is derived from an EMBL/GenBank/DDBJ whole genome shotgun (WGS) entry which is preliminary data.</text>
</comment>
<reference evidence="2 3" key="1">
    <citation type="submission" date="2019-10" db="EMBL/GenBank/DDBJ databases">
        <title>Prolixibacter strains distinguished by the presence of nitrate reductase genes were adept at nitrate-dependent anaerobic corrosion of metallic iron and carbon steel.</title>
        <authorList>
            <person name="Iino T."/>
            <person name="Shono N."/>
            <person name="Ito K."/>
            <person name="Nakamura R."/>
            <person name="Sueoka K."/>
            <person name="Harayama S."/>
            <person name="Ohkuma M."/>
        </authorList>
    </citation>
    <scope>NUCLEOTIDE SEQUENCE [LARGE SCALE GENOMIC DNA]</scope>
    <source>
        <strain evidence="2 3">JCM 13498</strain>
    </source>
</reference>
<gene>
    <name evidence="2" type="ORF">PbJCM13498_29130</name>
</gene>
<feature type="compositionally biased region" description="Polar residues" evidence="1">
    <location>
        <begin position="1"/>
        <end position="12"/>
    </location>
</feature>
<dbReference type="Pfam" id="PF11175">
    <property type="entry name" value="DUF2961"/>
    <property type="match status" value="1"/>
</dbReference>
<keyword evidence="3" id="KW-1185">Reference proteome</keyword>
<organism evidence="2 3">
    <name type="scientific">Prolixibacter bellariivorans</name>
    <dbReference type="NCBI Taxonomy" id="314319"/>
    <lineage>
        <taxon>Bacteria</taxon>
        <taxon>Pseudomonadati</taxon>
        <taxon>Bacteroidota</taxon>
        <taxon>Bacteroidia</taxon>
        <taxon>Marinilabiliales</taxon>
        <taxon>Prolixibacteraceae</taxon>
        <taxon>Prolixibacter</taxon>
    </lineage>
</organism>
<dbReference type="Gene3D" id="2.60.120.1390">
    <property type="match status" value="1"/>
</dbReference>
<sequence>MYSFPEQTQSRWISFENPHGEKGKGGMENFGAKGHPQDSIGAGATQVLMDIKGSGVINRMWVTINDRSPEMLRSLRIDMYWDGESKPAVSAPFGDFFGVGLGRMTAFENELFADPEGRSFVSFIQMPFKTGAKITLTNESDQPVSALFYDIDYLLTPWKKDNLYFHCYWNRDTATTPGVDYTILPDVSGKGRFLGTNIGVNANPAYRDSWWGEGEVKMYLDGDTKFPTLAGTGTEDYIATAWGQGQFISRYSGCTLADSKNKQWAFYRYHIPDPIYFGSDCRVTIQQIGGAPKAQVIDMQKKGANLIPVTIHDGHTLHLIYKKDTVVNLATIPYNGWTNFYRSDDVSSTAYFYLDQPTDDLPALKPRAYRVYHLKADKE</sequence>
<proteinExistence type="predicted"/>
<evidence type="ECO:0000313" key="2">
    <source>
        <dbReference type="EMBL" id="GET34050.1"/>
    </source>
</evidence>
<accession>A0A5M4B1K0</accession>
<evidence type="ECO:0008006" key="4">
    <source>
        <dbReference type="Google" id="ProtNLM"/>
    </source>
</evidence>
<dbReference type="InterPro" id="IPR021345">
    <property type="entry name" value="DUF2961"/>
</dbReference>
<name>A0A5M4B1K0_9BACT</name>